<sequence length="184" mass="21456">MNIVKDDHKATLRQWHEELQEKRGARASLRRSVTVNDVCLSEGFRSLLMQTHTLWKIEGQEWRFTALALTAAVAANVKTIDERQTFAAQLGQMTGNNPVMSERRFTRLSTVKTSDELLRQLRRAVKLLNGAVNLISLAEDIFRWCQEHDDLLNHHRRQQRPTEFIRIRWALEYYQAGDADNEKV</sequence>
<dbReference type="CDD" id="cd09731">
    <property type="entry name" value="Cse2_I-E"/>
    <property type="match status" value="1"/>
</dbReference>
<dbReference type="Proteomes" id="UP000000289">
    <property type="component" value="Chromosome"/>
</dbReference>
<dbReference type="AlphaFoldDB" id="A0A0K0HE13"/>
<dbReference type="EMBL" id="FR877557">
    <property type="protein sequence ID" value="CCC31610.1"/>
    <property type="molecule type" value="Genomic_DNA"/>
</dbReference>
<dbReference type="NCBIfam" id="TIGR02548">
    <property type="entry name" value="casB_cse2"/>
    <property type="match status" value="1"/>
</dbReference>
<evidence type="ECO:0008006" key="3">
    <source>
        <dbReference type="Google" id="ProtNLM"/>
    </source>
</evidence>
<evidence type="ECO:0000313" key="1">
    <source>
        <dbReference type="EMBL" id="CCC31610.1"/>
    </source>
</evidence>
<dbReference type="eggNOG" id="ENOG50318W0">
    <property type="taxonomic scope" value="Bacteria"/>
</dbReference>
<dbReference type="KEGG" id="sbg:SBG_2557"/>
<gene>
    <name evidence="1" type="ordered locus">SBG_2557</name>
</gene>
<proteinExistence type="predicted"/>
<evidence type="ECO:0000313" key="2">
    <source>
        <dbReference type="Proteomes" id="UP000000289"/>
    </source>
</evidence>
<accession>A0A0K0HE13</accession>
<organism evidence="1 2">
    <name type="scientific">Salmonella bongori (strain ATCC 43975 / DSM 13772 / NCTC 12419)</name>
    <dbReference type="NCBI Taxonomy" id="218493"/>
    <lineage>
        <taxon>Bacteria</taxon>
        <taxon>Pseudomonadati</taxon>
        <taxon>Pseudomonadota</taxon>
        <taxon>Gammaproteobacteria</taxon>
        <taxon>Enterobacterales</taxon>
        <taxon>Enterobacteriaceae</taxon>
        <taxon>Salmonella</taxon>
    </lineage>
</organism>
<dbReference type="RefSeq" id="WP_001028359.1">
    <property type="nucleotide sequence ID" value="NC_015761.1"/>
</dbReference>
<protein>
    <recommendedName>
        <fullName evidence="3">Type I-E CRISPR-associated protein Cse2/CasB</fullName>
    </recommendedName>
</protein>
<reference evidence="1 2" key="1">
    <citation type="journal article" date="2011" name="PLoS Pathog.">
        <title>Salmonella bongori provides insights into the evolution of the Salmonellae.</title>
        <authorList>
            <person name="Fookes M."/>
            <person name="Schroeder G.N."/>
            <person name="Langridge G.C."/>
            <person name="Blondel C.J."/>
            <person name="Mammina C."/>
            <person name="Connor T.R."/>
            <person name="Seth-Smith H."/>
            <person name="Vernikos G.S."/>
            <person name="Robinson K.S."/>
            <person name="Sanders M."/>
            <person name="Petty N.K."/>
            <person name="Kingsley R.A."/>
            <person name="Baumler A.J."/>
            <person name="Nuccio S.P."/>
            <person name="Contreras I."/>
            <person name="Santiviago C.A."/>
            <person name="Maskell D."/>
            <person name="Barrow P."/>
            <person name="Humphrey T."/>
            <person name="Nastasi A."/>
            <person name="Roberts M."/>
            <person name="Frankel G."/>
            <person name="Parkhill J."/>
            <person name="Dougan G."/>
            <person name="Thomson N.R."/>
        </authorList>
    </citation>
    <scope>NUCLEOTIDE SEQUENCE [LARGE SCALE GENOMIC DNA]</scope>
    <source>
        <strain evidence="2">ATCC 43975 / DSM 13772 / NCTC 12419</strain>
    </source>
</reference>
<dbReference type="Gene3D" id="1.10.520.40">
    <property type="entry name" value="CRISPR-associated protein Cse2"/>
    <property type="match status" value="1"/>
</dbReference>
<dbReference type="InterPro" id="IPR038287">
    <property type="entry name" value="Cse2_sf"/>
</dbReference>
<dbReference type="Pfam" id="PF09485">
    <property type="entry name" value="CRISPR_Cse2"/>
    <property type="match status" value="1"/>
</dbReference>
<dbReference type="GeneID" id="44981563"/>
<dbReference type="InterPro" id="IPR013382">
    <property type="entry name" value="CRISPR-assoc_prot_Cse2"/>
</dbReference>
<name>A0A0K0HE13_SALBC</name>